<name>Q7UN82_RHOBA</name>
<feature type="transmembrane region" description="Helical" evidence="1">
    <location>
        <begin position="113"/>
        <end position="133"/>
    </location>
</feature>
<evidence type="ECO:0000313" key="2">
    <source>
        <dbReference type="EMBL" id="CAD75537.1"/>
    </source>
</evidence>
<reference evidence="2 3" key="1">
    <citation type="journal article" date="2003" name="Proc. Natl. Acad. Sci. U.S.A.">
        <title>Complete genome sequence of the marine planctomycete Pirellula sp. strain 1.</title>
        <authorList>
            <person name="Gloeckner F.O."/>
            <person name="Kube M."/>
            <person name="Bauer M."/>
            <person name="Teeling H."/>
            <person name="Lombardot T."/>
            <person name="Ludwig W."/>
            <person name="Gade D."/>
            <person name="Beck A."/>
            <person name="Borzym K."/>
            <person name="Heitmann K."/>
            <person name="Rabus R."/>
            <person name="Schlesner H."/>
            <person name="Amann R."/>
            <person name="Reinhardt R."/>
        </authorList>
    </citation>
    <scope>NUCLEOTIDE SEQUENCE [LARGE SCALE GENOMIC DNA]</scope>
    <source>
        <strain evidence="3">DSM 10527 / NCIMB 13988 / SH1</strain>
    </source>
</reference>
<proteinExistence type="predicted"/>
<keyword evidence="1" id="KW-1133">Transmembrane helix</keyword>
<dbReference type="STRING" id="243090.RB7730"/>
<evidence type="ECO:0000256" key="1">
    <source>
        <dbReference type="SAM" id="Phobius"/>
    </source>
</evidence>
<organism evidence="2 3">
    <name type="scientific">Rhodopirellula baltica (strain DSM 10527 / NCIMB 13988 / SH1)</name>
    <dbReference type="NCBI Taxonomy" id="243090"/>
    <lineage>
        <taxon>Bacteria</taxon>
        <taxon>Pseudomonadati</taxon>
        <taxon>Planctomycetota</taxon>
        <taxon>Planctomycetia</taxon>
        <taxon>Pirellulales</taxon>
        <taxon>Pirellulaceae</taxon>
        <taxon>Rhodopirellula</taxon>
    </lineage>
</organism>
<dbReference type="KEGG" id="rba:RB7730"/>
<gene>
    <name evidence="2" type="ordered locus">RB7730</name>
</gene>
<dbReference type="Proteomes" id="UP000001025">
    <property type="component" value="Chromosome"/>
</dbReference>
<feature type="transmembrane region" description="Helical" evidence="1">
    <location>
        <begin position="83"/>
        <end position="101"/>
    </location>
</feature>
<evidence type="ECO:0000313" key="3">
    <source>
        <dbReference type="Proteomes" id="UP000001025"/>
    </source>
</evidence>
<dbReference type="AlphaFoldDB" id="Q7UN82"/>
<protein>
    <submittedName>
        <fullName evidence="2">Uncharacterized protein</fullName>
    </submittedName>
</protein>
<sequence length="148" mass="16230">MQAVVTTPILKQPNPYDSPASSLCTVVETPRHPLRYVSITALIALACLIPFRPHLLLAILAFATLNSAASLPLALAASVRLGMVAFSSFILFVATLLVSDWGFSTPNPIVRPYWFTLLPAVLLMLCWVAYPLLPVRMRRLLITQKTNG</sequence>
<dbReference type="OrthoDB" id="9934748at2"/>
<keyword evidence="1" id="KW-0472">Membrane</keyword>
<accession>Q7UN82</accession>
<keyword evidence="3" id="KW-1185">Reference proteome</keyword>
<keyword evidence="1" id="KW-0812">Transmembrane</keyword>
<dbReference type="EnsemblBacteria" id="CAD75537">
    <property type="protein sequence ID" value="CAD75537"/>
    <property type="gene ID" value="RB7730"/>
</dbReference>
<dbReference type="EMBL" id="BX294146">
    <property type="protein sequence ID" value="CAD75537.1"/>
    <property type="molecule type" value="Genomic_DNA"/>
</dbReference>
<dbReference type="HOGENOM" id="CLU_1757378_0_0_0"/>
<dbReference type="InParanoid" id="Q7UN82"/>